<sequence>MFKSRYTSLLLSGCLLASVSACSSAAPPTACQPAAGFTQIDVVLATDVAPLSSFQPAIAGPRTDYAYELGGATIAITLSADKHSLIRKWTEPGQPSVEQRYSLECADQHYLVGKGITAQFVKDGLVVQETHPNTDGIPADMGMFYAAQK</sequence>
<protein>
    <recommendedName>
        <fullName evidence="4">Lipoprotein</fullName>
    </recommendedName>
</protein>
<proteinExistence type="predicted"/>
<organism evidence="2 3">
    <name type="scientific">Pokkaliibacter plantistimulans</name>
    <dbReference type="NCBI Taxonomy" id="1635171"/>
    <lineage>
        <taxon>Bacteria</taxon>
        <taxon>Pseudomonadati</taxon>
        <taxon>Pseudomonadota</taxon>
        <taxon>Gammaproteobacteria</taxon>
        <taxon>Oceanospirillales</taxon>
        <taxon>Balneatrichaceae</taxon>
        <taxon>Pokkaliibacter</taxon>
    </lineage>
</organism>
<dbReference type="EMBL" id="LAPT01000043">
    <property type="protein sequence ID" value="PXF31380.1"/>
    <property type="molecule type" value="Genomic_DNA"/>
</dbReference>
<evidence type="ECO:0000313" key="3">
    <source>
        <dbReference type="Proteomes" id="UP000248090"/>
    </source>
</evidence>
<feature type="chain" id="PRO_5047151826" description="Lipoprotein" evidence="1">
    <location>
        <begin position="26"/>
        <end position="149"/>
    </location>
</feature>
<evidence type="ECO:0000256" key="1">
    <source>
        <dbReference type="SAM" id="SignalP"/>
    </source>
</evidence>
<comment type="caution">
    <text evidence="2">The sequence shown here is derived from an EMBL/GenBank/DDBJ whole genome shotgun (WGS) entry which is preliminary data.</text>
</comment>
<gene>
    <name evidence="2" type="ORF">WH50_10260</name>
</gene>
<name>A0ABX5M3A6_9GAMM</name>
<keyword evidence="3" id="KW-1185">Reference proteome</keyword>
<accession>A0ABX5M3A6</accession>
<dbReference type="RefSeq" id="WP_110187221.1">
    <property type="nucleotide sequence ID" value="NZ_CP177354.1"/>
</dbReference>
<dbReference type="PROSITE" id="PS51257">
    <property type="entry name" value="PROKAR_LIPOPROTEIN"/>
    <property type="match status" value="1"/>
</dbReference>
<evidence type="ECO:0000313" key="2">
    <source>
        <dbReference type="EMBL" id="PXF31380.1"/>
    </source>
</evidence>
<dbReference type="Proteomes" id="UP000248090">
    <property type="component" value="Unassembled WGS sequence"/>
</dbReference>
<feature type="signal peptide" evidence="1">
    <location>
        <begin position="1"/>
        <end position="25"/>
    </location>
</feature>
<reference evidence="2 3" key="1">
    <citation type="submission" date="2015-03" db="EMBL/GenBank/DDBJ databases">
        <authorList>
            <person name="Krishnan R."/>
            <person name="Midha S."/>
            <person name="Patil P.B."/>
            <person name="Rameshkumar N."/>
        </authorList>
    </citation>
    <scope>NUCLEOTIDE SEQUENCE [LARGE SCALE GENOMIC DNA]</scope>
    <source>
        <strain evidence="2 3">L1E11</strain>
    </source>
</reference>
<evidence type="ECO:0008006" key="4">
    <source>
        <dbReference type="Google" id="ProtNLM"/>
    </source>
</evidence>
<keyword evidence="1" id="KW-0732">Signal</keyword>